<protein>
    <submittedName>
        <fullName evidence="1">Uncharacterized protein</fullName>
    </submittedName>
</protein>
<evidence type="ECO:0000313" key="1">
    <source>
        <dbReference type="EMBL" id="OQR87864.1"/>
    </source>
</evidence>
<accession>A0A1V9YQ75</accession>
<name>A0A1V9YQ75_ACHHY</name>
<gene>
    <name evidence="1" type="ORF">ACHHYP_07965</name>
</gene>
<sequence length="296" mass="33833">MYTRLTSIARQVWQQYQVPWDNPLVGVASVALVWPFPTKKGLVQFHAWSKPVVKQLCNTVPAPVHSHPMRRPGRLTRSAIKAYTLRVRRLRVWGMPVQYDVWYRAMLNMLPTGSKYWFMTQTSPQATICPYPRCDANLHSMYYTTAFTSEHCGKLTDQHGADLSWDMCMDVDKIDPPAQLRNLKDIIVQLASSLVMILLHKLWMHRNTVVFQDAGGPEIIKMTHESLLQWCGFVRAALRKATTPVHIKSQITAIVKILCTDATYAAVQIQNPVVFSAMALPRRIPRYQADELDATQ</sequence>
<dbReference type="STRING" id="1202772.A0A1V9YQ75"/>
<dbReference type="OrthoDB" id="71667at2759"/>
<reference evidence="1 2" key="1">
    <citation type="journal article" date="2014" name="Genome Biol. Evol.">
        <title>The secreted proteins of Achlya hypogyna and Thraustotheca clavata identify the ancestral oomycete secretome and reveal gene acquisitions by horizontal gene transfer.</title>
        <authorList>
            <person name="Misner I."/>
            <person name="Blouin N."/>
            <person name="Leonard G."/>
            <person name="Richards T.A."/>
            <person name="Lane C.E."/>
        </authorList>
    </citation>
    <scope>NUCLEOTIDE SEQUENCE [LARGE SCALE GENOMIC DNA]</scope>
    <source>
        <strain evidence="1 2">ATCC 48635</strain>
    </source>
</reference>
<proteinExistence type="predicted"/>
<dbReference type="EMBL" id="JNBR01001421">
    <property type="protein sequence ID" value="OQR87864.1"/>
    <property type="molecule type" value="Genomic_DNA"/>
</dbReference>
<organism evidence="1 2">
    <name type="scientific">Achlya hypogyna</name>
    <name type="common">Oomycete</name>
    <name type="synonym">Protoachlya hypogyna</name>
    <dbReference type="NCBI Taxonomy" id="1202772"/>
    <lineage>
        <taxon>Eukaryota</taxon>
        <taxon>Sar</taxon>
        <taxon>Stramenopiles</taxon>
        <taxon>Oomycota</taxon>
        <taxon>Saprolegniomycetes</taxon>
        <taxon>Saprolegniales</taxon>
        <taxon>Achlyaceae</taxon>
        <taxon>Achlya</taxon>
    </lineage>
</organism>
<dbReference type="Proteomes" id="UP000243579">
    <property type="component" value="Unassembled WGS sequence"/>
</dbReference>
<keyword evidence="2" id="KW-1185">Reference proteome</keyword>
<comment type="caution">
    <text evidence="1">The sequence shown here is derived from an EMBL/GenBank/DDBJ whole genome shotgun (WGS) entry which is preliminary data.</text>
</comment>
<dbReference type="AlphaFoldDB" id="A0A1V9YQ75"/>
<evidence type="ECO:0000313" key="2">
    <source>
        <dbReference type="Proteomes" id="UP000243579"/>
    </source>
</evidence>